<dbReference type="Proteomes" id="UP000179334">
    <property type="component" value="Unassembled WGS sequence"/>
</dbReference>
<proteinExistence type="predicted"/>
<dbReference type="AlphaFoldDB" id="A0A1F6SZ22"/>
<evidence type="ECO:0008006" key="5">
    <source>
        <dbReference type="Google" id="ProtNLM"/>
    </source>
</evidence>
<keyword evidence="2" id="KW-0732">Signal</keyword>
<dbReference type="EMBL" id="MFSR01000082">
    <property type="protein sequence ID" value="OGI38168.1"/>
    <property type="molecule type" value="Genomic_DNA"/>
</dbReference>
<evidence type="ECO:0000313" key="3">
    <source>
        <dbReference type="EMBL" id="OGI38168.1"/>
    </source>
</evidence>
<dbReference type="SMART" id="SM00671">
    <property type="entry name" value="SEL1"/>
    <property type="match status" value="1"/>
</dbReference>
<comment type="caution">
    <text evidence="3">The sequence shown here is derived from an EMBL/GenBank/DDBJ whole genome shotgun (WGS) entry which is preliminary data.</text>
</comment>
<feature type="signal peptide" evidence="2">
    <location>
        <begin position="1"/>
        <end position="22"/>
    </location>
</feature>
<gene>
    <name evidence="3" type="ORF">A2V91_04775</name>
</gene>
<feature type="region of interest" description="Disordered" evidence="1">
    <location>
        <begin position="94"/>
        <end position="115"/>
    </location>
</feature>
<reference evidence="3 4" key="1">
    <citation type="journal article" date="2016" name="Nat. Commun.">
        <title>Thousands of microbial genomes shed light on interconnected biogeochemical processes in an aquifer system.</title>
        <authorList>
            <person name="Anantharaman K."/>
            <person name="Brown C.T."/>
            <person name="Hug L.A."/>
            <person name="Sharon I."/>
            <person name="Castelle C.J."/>
            <person name="Probst A.J."/>
            <person name="Thomas B.C."/>
            <person name="Singh A."/>
            <person name="Wilkins M.J."/>
            <person name="Karaoz U."/>
            <person name="Brodie E.L."/>
            <person name="Williams K.H."/>
            <person name="Hubbard S.S."/>
            <person name="Banfield J.F."/>
        </authorList>
    </citation>
    <scope>NUCLEOTIDE SEQUENCE [LARGE SCALE GENOMIC DNA]</scope>
</reference>
<dbReference type="Gene3D" id="1.25.40.10">
    <property type="entry name" value="Tetratricopeptide repeat domain"/>
    <property type="match status" value="1"/>
</dbReference>
<sequence>MKLSSILPAVVLAALLPFAAAAAVDKTAGLKEIREAAQRGDAEAQLELGILYEFGYGMTNNQIAALAWYNLAAKQGQQQAAARVDLLKKRLPPGDVEKADSMSARLLGKKPAAAK</sequence>
<evidence type="ECO:0000256" key="1">
    <source>
        <dbReference type="SAM" id="MobiDB-lite"/>
    </source>
</evidence>
<organism evidence="3 4">
    <name type="scientific">Candidatus Muproteobacteria bacterium RBG_16_64_10</name>
    <dbReference type="NCBI Taxonomy" id="1817757"/>
    <lineage>
        <taxon>Bacteria</taxon>
        <taxon>Pseudomonadati</taxon>
        <taxon>Pseudomonadota</taxon>
        <taxon>Candidatus Muproteobacteria</taxon>
    </lineage>
</organism>
<evidence type="ECO:0000256" key="2">
    <source>
        <dbReference type="SAM" id="SignalP"/>
    </source>
</evidence>
<evidence type="ECO:0000313" key="4">
    <source>
        <dbReference type="Proteomes" id="UP000179334"/>
    </source>
</evidence>
<name>A0A1F6SZ22_9PROT</name>
<dbReference type="InterPro" id="IPR006597">
    <property type="entry name" value="Sel1-like"/>
</dbReference>
<protein>
    <recommendedName>
        <fullName evidence="5">Sel1 repeat family protein</fullName>
    </recommendedName>
</protein>
<dbReference type="Pfam" id="PF08238">
    <property type="entry name" value="Sel1"/>
    <property type="match status" value="1"/>
</dbReference>
<dbReference type="InterPro" id="IPR011990">
    <property type="entry name" value="TPR-like_helical_dom_sf"/>
</dbReference>
<dbReference type="SUPFAM" id="SSF81901">
    <property type="entry name" value="HCP-like"/>
    <property type="match status" value="1"/>
</dbReference>
<feature type="chain" id="PRO_5009225460" description="Sel1 repeat family protein" evidence="2">
    <location>
        <begin position="23"/>
        <end position="115"/>
    </location>
</feature>
<accession>A0A1F6SZ22</accession>